<reference evidence="3" key="1">
    <citation type="journal article" date="2019" name="Int. J. Syst. Evol. Microbiol.">
        <title>The Global Catalogue of Microorganisms (GCM) 10K type strain sequencing project: providing services to taxonomists for standard genome sequencing and annotation.</title>
        <authorList>
            <consortium name="The Broad Institute Genomics Platform"/>
            <consortium name="The Broad Institute Genome Sequencing Center for Infectious Disease"/>
            <person name="Wu L."/>
            <person name="Ma J."/>
        </authorList>
    </citation>
    <scope>NUCLEOTIDE SEQUENCE [LARGE SCALE GENOMIC DNA]</scope>
    <source>
        <strain evidence="3">CGMCC 1.8859</strain>
    </source>
</reference>
<evidence type="ECO:0000259" key="1">
    <source>
        <dbReference type="Pfam" id="PF01370"/>
    </source>
</evidence>
<keyword evidence="3" id="KW-1185">Reference proteome</keyword>
<dbReference type="InterPro" id="IPR051783">
    <property type="entry name" value="NAD(P)-dependent_oxidoreduct"/>
</dbReference>
<accession>A0ABQ2P4W0</accession>
<name>A0ABQ2P4W0_9NEIS</name>
<dbReference type="Pfam" id="PF01370">
    <property type="entry name" value="Epimerase"/>
    <property type="match status" value="1"/>
</dbReference>
<dbReference type="PANTHER" id="PTHR48079">
    <property type="entry name" value="PROTEIN YEEZ"/>
    <property type="match status" value="1"/>
</dbReference>
<gene>
    <name evidence="2" type="ORF">GCM10010970_02350</name>
</gene>
<sequence length="313" mass="33915">MEKTALVGATGAIGHSIGQALSAAGQHWRAIARSASALQQQFGADALVERVTWNPDDADSIKAALQGMDTVIYMVGVPYWQFELHPVLLGRTLEAAIAAGVKRFVLIGTVYPYGRPQQARVTEAHPRQPHTFKGMRRKEQEDLLLAAHAAGRIQGTVLRLPDFYGPGVEKSFLDGVFKAAVAGKTADMIGPIDTPHEFVFVPDVGPVALRLAAEPQAYGRVWHLAGAGVTSQKQLAQQIFAAAGSTLRTRVLGKLGLRLLGLFNPMLREMVEMHYLQTEPVIMDDSALHQLLGAIHKTSYEEGIRQTLAATRA</sequence>
<dbReference type="InterPro" id="IPR036291">
    <property type="entry name" value="NAD(P)-bd_dom_sf"/>
</dbReference>
<organism evidence="2 3">
    <name type="scientific">Silvimonas iriomotensis</name>
    <dbReference type="NCBI Taxonomy" id="449662"/>
    <lineage>
        <taxon>Bacteria</taxon>
        <taxon>Pseudomonadati</taxon>
        <taxon>Pseudomonadota</taxon>
        <taxon>Betaproteobacteria</taxon>
        <taxon>Neisseriales</taxon>
        <taxon>Chitinibacteraceae</taxon>
        <taxon>Silvimonas</taxon>
    </lineage>
</organism>
<dbReference type="PANTHER" id="PTHR48079:SF6">
    <property type="entry name" value="NAD(P)-BINDING DOMAIN-CONTAINING PROTEIN-RELATED"/>
    <property type="match status" value="1"/>
</dbReference>
<dbReference type="Gene3D" id="3.40.50.720">
    <property type="entry name" value="NAD(P)-binding Rossmann-like Domain"/>
    <property type="match status" value="1"/>
</dbReference>
<dbReference type="EMBL" id="BMLX01000001">
    <property type="protein sequence ID" value="GGP17942.1"/>
    <property type="molecule type" value="Genomic_DNA"/>
</dbReference>
<comment type="caution">
    <text evidence="2">The sequence shown here is derived from an EMBL/GenBank/DDBJ whole genome shotgun (WGS) entry which is preliminary data.</text>
</comment>
<feature type="domain" description="NAD-dependent epimerase/dehydratase" evidence="1">
    <location>
        <begin position="6"/>
        <end position="217"/>
    </location>
</feature>
<protein>
    <submittedName>
        <fullName evidence="2">NAD-dependent epimerase</fullName>
    </submittedName>
</protein>
<proteinExistence type="predicted"/>
<dbReference type="InterPro" id="IPR001509">
    <property type="entry name" value="Epimerase_deHydtase"/>
</dbReference>
<dbReference type="Proteomes" id="UP000637267">
    <property type="component" value="Unassembled WGS sequence"/>
</dbReference>
<dbReference type="RefSeq" id="WP_188701462.1">
    <property type="nucleotide sequence ID" value="NZ_BMLX01000001.1"/>
</dbReference>
<evidence type="ECO:0000313" key="3">
    <source>
        <dbReference type="Proteomes" id="UP000637267"/>
    </source>
</evidence>
<evidence type="ECO:0000313" key="2">
    <source>
        <dbReference type="EMBL" id="GGP17942.1"/>
    </source>
</evidence>
<dbReference type="SUPFAM" id="SSF51735">
    <property type="entry name" value="NAD(P)-binding Rossmann-fold domains"/>
    <property type="match status" value="1"/>
</dbReference>